<dbReference type="AlphaFoldDB" id="A0A955L7X5"/>
<dbReference type="InterPro" id="IPR003488">
    <property type="entry name" value="DprA"/>
</dbReference>
<feature type="domain" description="Smf/DprA SLOG" evidence="2">
    <location>
        <begin position="79"/>
        <end position="290"/>
    </location>
</feature>
<dbReference type="PANTHER" id="PTHR43022:SF1">
    <property type="entry name" value="PROTEIN SMF"/>
    <property type="match status" value="1"/>
</dbReference>
<evidence type="ECO:0000313" key="4">
    <source>
        <dbReference type="Proteomes" id="UP000754563"/>
    </source>
</evidence>
<sequence length="365" mass="40280">MDLEEKIARLYVSHVPKIGPKTFQEILKFYPSIVKIFEQDKRFLIEQFGQTLGKSLYSLRYEYDTKKLEINLEKYAINFTVFGDSDYPDSLESLSDPPICLYYKGNLSSIDFSRSLAIVGTRKITEYGRSITRKITEGLVNKGFVIVSGMAYGVDSIAHQVALSRGGKTIAVLASSAHLPTPVGNTKLYTNILSGDGAIISENYISDKITPGSFPRRNRIIAGCTLGTIVVEAGIKSGACITANIAFSEGRHVFAIPGNVGKTQSEGTNKLIKDSKAKLIESVDDILVEFDYILESVPTSDKNKWEGCSKKEQEILQVLGRESYTMEGFSRVLELSTSDLGAILSMLEIRGLIAKGKDARFRLIL</sequence>
<gene>
    <name evidence="3" type="primary">dprA</name>
    <name evidence="3" type="ORF">KC717_03250</name>
</gene>
<dbReference type="Proteomes" id="UP000754563">
    <property type="component" value="Unassembled WGS sequence"/>
</dbReference>
<dbReference type="NCBIfam" id="TIGR00732">
    <property type="entry name" value="dprA"/>
    <property type="match status" value="1"/>
</dbReference>
<proteinExistence type="inferred from homology"/>
<evidence type="ECO:0000256" key="1">
    <source>
        <dbReference type="ARBA" id="ARBA00006525"/>
    </source>
</evidence>
<dbReference type="PANTHER" id="PTHR43022">
    <property type="entry name" value="PROTEIN SMF"/>
    <property type="match status" value="1"/>
</dbReference>
<accession>A0A955L7X5</accession>
<comment type="caution">
    <text evidence="3">The sequence shown here is derived from an EMBL/GenBank/DDBJ whole genome shotgun (WGS) entry which is preliminary data.</text>
</comment>
<dbReference type="GO" id="GO:0009294">
    <property type="term" value="P:DNA-mediated transformation"/>
    <property type="evidence" value="ECO:0007669"/>
    <property type="project" value="InterPro"/>
</dbReference>
<reference evidence="3" key="2">
    <citation type="journal article" date="2021" name="Microbiome">
        <title>Successional dynamics and alternative stable states in a saline activated sludge microbial community over 9 years.</title>
        <authorList>
            <person name="Wang Y."/>
            <person name="Ye J."/>
            <person name="Ju F."/>
            <person name="Liu L."/>
            <person name="Boyd J.A."/>
            <person name="Deng Y."/>
            <person name="Parks D.H."/>
            <person name="Jiang X."/>
            <person name="Yin X."/>
            <person name="Woodcroft B.J."/>
            <person name="Tyson G.W."/>
            <person name="Hugenholtz P."/>
            <person name="Polz M.F."/>
            <person name="Zhang T."/>
        </authorList>
    </citation>
    <scope>NUCLEOTIDE SEQUENCE</scope>
    <source>
        <strain evidence="3">HKST-UBA11</strain>
    </source>
</reference>
<comment type="similarity">
    <text evidence="1">Belongs to the DprA/Smf family.</text>
</comment>
<protein>
    <submittedName>
        <fullName evidence="3">DNA-processing protein DprA</fullName>
    </submittedName>
</protein>
<dbReference type="EMBL" id="JAGQLH010000033">
    <property type="protein sequence ID" value="MCA9385639.1"/>
    <property type="molecule type" value="Genomic_DNA"/>
</dbReference>
<dbReference type="SUPFAM" id="SSF102405">
    <property type="entry name" value="MCP/YpsA-like"/>
    <property type="match status" value="1"/>
</dbReference>
<reference evidence="3" key="1">
    <citation type="submission" date="2020-04" db="EMBL/GenBank/DDBJ databases">
        <authorList>
            <person name="Zhang T."/>
        </authorList>
    </citation>
    <scope>NUCLEOTIDE SEQUENCE</scope>
    <source>
        <strain evidence="3">HKST-UBA11</strain>
    </source>
</reference>
<dbReference type="InterPro" id="IPR057666">
    <property type="entry name" value="DrpA_SLOG"/>
</dbReference>
<evidence type="ECO:0000259" key="2">
    <source>
        <dbReference type="Pfam" id="PF02481"/>
    </source>
</evidence>
<evidence type="ECO:0000313" key="3">
    <source>
        <dbReference type="EMBL" id="MCA9385639.1"/>
    </source>
</evidence>
<organism evidence="3 4">
    <name type="scientific">Candidatus Dojkabacteria bacterium</name>
    <dbReference type="NCBI Taxonomy" id="2099670"/>
    <lineage>
        <taxon>Bacteria</taxon>
        <taxon>Candidatus Dojkabacteria</taxon>
    </lineage>
</organism>
<dbReference type="Pfam" id="PF02481">
    <property type="entry name" value="DNA_processg_A"/>
    <property type="match status" value="1"/>
</dbReference>
<dbReference type="Gene3D" id="3.40.50.450">
    <property type="match status" value="1"/>
</dbReference>
<name>A0A955L7X5_9BACT</name>